<name>A0A2Z3GYE8_9BACT</name>
<dbReference type="OrthoDB" id="9807278at2"/>
<dbReference type="PANTHER" id="PTHR43480:SF1">
    <property type="entry name" value="ACYL-[ACYL-CARRIER-PROTEIN]--UDP-N-ACETYLGLUCOSAMINE O-ACYLTRANSFERASE, MITOCHONDRIAL-RELATED"/>
    <property type="match status" value="1"/>
</dbReference>
<dbReference type="SUPFAM" id="SSF51161">
    <property type="entry name" value="Trimeric LpxA-like enzymes"/>
    <property type="match status" value="1"/>
</dbReference>
<dbReference type="InterPro" id="IPR037157">
    <property type="entry name" value="Acetyltransf_C_sf"/>
</dbReference>
<organism evidence="7 8">
    <name type="scientific">Gemmata obscuriglobus</name>
    <dbReference type="NCBI Taxonomy" id="114"/>
    <lineage>
        <taxon>Bacteria</taxon>
        <taxon>Pseudomonadati</taxon>
        <taxon>Planctomycetota</taxon>
        <taxon>Planctomycetia</taxon>
        <taxon>Gemmatales</taxon>
        <taxon>Gemmataceae</taxon>
        <taxon>Gemmata</taxon>
    </lineage>
</organism>
<dbReference type="CDD" id="cd03351">
    <property type="entry name" value="LbH_UDP-GlcNAc_AT"/>
    <property type="match status" value="1"/>
</dbReference>
<dbReference type="Pfam" id="PF00132">
    <property type="entry name" value="Hexapep"/>
    <property type="match status" value="1"/>
</dbReference>
<evidence type="ECO:0000256" key="5">
    <source>
        <dbReference type="ARBA" id="ARBA00023315"/>
    </source>
</evidence>
<dbReference type="PIRSF" id="PIRSF000456">
    <property type="entry name" value="UDP-GlcNAc_acltr"/>
    <property type="match status" value="1"/>
</dbReference>
<keyword evidence="8" id="KW-1185">Reference proteome</keyword>
<dbReference type="InterPro" id="IPR010137">
    <property type="entry name" value="Lipid_A_LpxA"/>
</dbReference>
<accession>A0A2Z3GYE8</accession>
<dbReference type="GO" id="GO:0016020">
    <property type="term" value="C:membrane"/>
    <property type="evidence" value="ECO:0007669"/>
    <property type="project" value="GOC"/>
</dbReference>
<evidence type="ECO:0000259" key="6">
    <source>
        <dbReference type="Pfam" id="PF13720"/>
    </source>
</evidence>
<keyword evidence="5 7" id="KW-0012">Acyltransferase</keyword>
<dbReference type="NCBIfam" id="NF003657">
    <property type="entry name" value="PRK05289.1"/>
    <property type="match status" value="1"/>
</dbReference>
<gene>
    <name evidence="7" type="ORF">C1280_18560</name>
</gene>
<evidence type="ECO:0000313" key="8">
    <source>
        <dbReference type="Proteomes" id="UP000245802"/>
    </source>
</evidence>
<evidence type="ECO:0000256" key="2">
    <source>
        <dbReference type="ARBA" id="ARBA00022556"/>
    </source>
</evidence>
<dbReference type="InterPro" id="IPR011004">
    <property type="entry name" value="Trimer_LpxA-like_sf"/>
</dbReference>
<dbReference type="Gene3D" id="2.160.10.10">
    <property type="entry name" value="Hexapeptide repeat proteins"/>
    <property type="match status" value="1"/>
</dbReference>
<dbReference type="GO" id="GO:0009245">
    <property type="term" value="P:lipid A biosynthetic process"/>
    <property type="evidence" value="ECO:0007669"/>
    <property type="project" value="UniProtKB-KW"/>
</dbReference>
<sequence length="287" mass="29895">MPIMTSPALPHVHPTAIVSPEANLLPDVKIGPYTIIEGPVTLGPGCVIGPHVQLIGPLTMGANNEVGAGSVLGGAPQHLGYKGEVTAVEIGSGNIFREHVTIHRGMPVGAGPGTGVTRIGDRGFFMAGAHIAHDCVVGNDVILANAALLGGHVTVGDRAFISGNSAVHQFCRVGRLAFLSGASGSSKDIPPFWVMQDVNYVRGLNLIGMRRAGIPPAERTAIRKAYRIIYMTRPALPLSAALARIEAEVGEFPAVQELVEFIRTSKRGICGAHRLASDASDDESAAA</sequence>
<dbReference type="EMBL" id="CP025958">
    <property type="protein sequence ID" value="AWM38793.1"/>
    <property type="molecule type" value="Genomic_DNA"/>
</dbReference>
<keyword evidence="1" id="KW-0444">Lipid biosynthesis</keyword>
<dbReference type="NCBIfam" id="TIGR01852">
    <property type="entry name" value="lipid_A_lpxA"/>
    <property type="match status" value="1"/>
</dbReference>
<proteinExistence type="predicted"/>
<keyword evidence="2" id="KW-0441">Lipid A biosynthesis</keyword>
<dbReference type="InterPro" id="IPR001451">
    <property type="entry name" value="Hexapep"/>
</dbReference>
<evidence type="ECO:0000313" key="7">
    <source>
        <dbReference type="EMBL" id="AWM38793.1"/>
    </source>
</evidence>
<dbReference type="Proteomes" id="UP000245802">
    <property type="component" value="Chromosome"/>
</dbReference>
<dbReference type="PANTHER" id="PTHR43480">
    <property type="entry name" value="ACYL-[ACYL-CARRIER-PROTEIN]--UDP-N-ACETYLGLUCOSAMINE O-ACYLTRANSFERASE"/>
    <property type="match status" value="1"/>
</dbReference>
<protein>
    <submittedName>
        <fullName evidence="7">Acyl-ACP--UDP-N-acetylglucosamine O-acyltransferase</fullName>
    </submittedName>
</protein>
<reference evidence="7 8" key="1">
    <citation type="submission" date="2018-01" db="EMBL/GenBank/DDBJ databases">
        <title>G. obscuriglobus.</title>
        <authorList>
            <person name="Franke J."/>
            <person name="Blomberg W."/>
            <person name="Selmecki A."/>
        </authorList>
    </citation>
    <scope>NUCLEOTIDE SEQUENCE [LARGE SCALE GENOMIC DNA]</scope>
    <source>
        <strain evidence="7 8">DSM 5831</strain>
    </source>
</reference>
<evidence type="ECO:0000256" key="3">
    <source>
        <dbReference type="ARBA" id="ARBA00022679"/>
    </source>
</evidence>
<keyword evidence="4" id="KW-0443">Lipid metabolism</keyword>
<dbReference type="Pfam" id="PF13720">
    <property type="entry name" value="Acetyltransf_11"/>
    <property type="match status" value="1"/>
</dbReference>
<evidence type="ECO:0000256" key="1">
    <source>
        <dbReference type="ARBA" id="ARBA00022516"/>
    </source>
</evidence>
<keyword evidence="3 7" id="KW-0808">Transferase</keyword>
<dbReference type="GO" id="GO:0008780">
    <property type="term" value="F:acyl-[acyl-carrier-protein]-UDP-N-acetylglucosamine O-acyltransferase activity"/>
    <property type="evidence" value="ECO:0007669"/>
    <property type="project" value="InterPro"/>
</dbReference>
<evidence type="ECO:0000256" key="4">
    <source>
        <dbReference type="ARBA" id="ARBA00023098"/>
    </source>
</evidence>
<dbReference type="Gene3D" id="1.20.1180.10">
    <property type="entry name" value="Udp N-acetylglucosamine O-acyltransferase, C-terminal domain"/>
    <property type="match status" value="1"/>
</dbReference>
<dbReference type="KEGG" id="gog:C1280_18560"/>
<feature type="domain" description="UDP N-acetylglucosamine O-acyltransferase C-terminal" evidence="6">
    <location>
        <begin position="188"/>
        <end position="270"/>
    </location>
</feature>
<dbReference type="InterPro" id="IPR029098">
    <property type="entry name" value="Acetyltransf_C"/>
</dbReference>
<dbReference type="AlphaFoldDB" id="A0A2Z3GYE8"/>